<dbReference type="EMBL" id="CP012333">
    <property type="protein sequence ID" value="AKV01482.1"/>
    <property type="molecule type" value="Genomic_DNA"/>
</dbReference>
<dbReference type="Proteomes" id="UP000064967">
    <property type="component" value="Chromosome"/>
</dbReference>
<feature type="chain" id="PRO_5005466721" evidence="1">
    <location>
        <begin position="26"/>
        <end position="329"/>
    </location>
</feature>
<sequence>MGRGLAALLASVGVLLSLVLGGALASCSGEPSPSGLDEPLRVGSASFKSGSLPGAPPVAEGVTGAPPLVTSLEAASTLVRLGQTGKSLVGRASTEAVAVAVGFADLGTGYWVFPVDAPDPQNGGELTWQATVDFGSNIPSGRHALRVVAIDAQGNAGTQRELGLCVLSAIPDNLNACDPKNAPPSTVFSLSWDSPVDLDLVVVTPDGRTVSAKNPRTVAPNVDAGAANGVGTFDRDSNGACVIDNANRENLVFQTPPYEGSWLVYANLFDACGSAPVHFTFTLYEAQVTVTGDPTIQELVPSITKRGTLLDVDANGGAKLGTFVTEIPF</sequence>
<accession>A0A0K1Q746</accession>
<proteinExistence type="predicted"/>
<gene>
    <name evidence="2" type="ORF">AKJ09_08145</name>
</gene>
<protein>
    <submittedName>
        <fullName evidence="2">Uncharacterized protein</fullName>
    </submittedName>
</protein>
<dbReference type="KEGG" id="llu:AKJ09_08145"/>
<dbReference type="STRING" id="1391654.AKJ09_08145"/>
<evidence type="ECO:0000256" key="1">
    <source>
        <dbReference type="SAM" id="SignalP"/>
    </source>
</evidence>
<evidence type="ECO:0000313" key="3">
    <source>
        <dbReference type="Proteomes" id="UP000064967"/>
    </source>
</evidence>
<evidence type="ECO:0000313" key="2">
    <source>
        <dbReference type="EMBL" id="AKV01482.1"/>
    </source>
</evidence>
<dbReference type="RefSeq" id="WP_146652576.1">
    <property type="nucleotide sequence ID" value="NZ_CP012333.1"/>
</dbReference>
<feature type="signal peptide" evidence="1">
    <location>
        <begin position="1"/>
        <end position="25"/>
    </location>
</feature>
<dbReference type="PROSITE" id="PS51257">
    <property type="entry name" value="PROKAR_LIPOPROTEIN"/>
    <property type="match status" value="1"/>
</dbReference>
<keyword evidence="1" id="KW-0732">Signal</keyword>
<keyword evidence="3" id="KW-1185">Reference proteome</keyword>
<name>A0A0K1Q746_9BACT</name>
<reference evidence="2 3" key="1">
    <citation type="submission" date="2015-08" db="EMBL/GenBank/DDBJ databases">
        <authorList>
            <person name="Babu N.S."/>
            <person name="Beckwith C.J."/>
            <person name="Beseler K.G."/>
            <person name="Brison A."/>
            <person name="Carone J.V."/>
            <person name="Caskin T.P."/>
            <person name="Diamond M."/>
            <person name="Durham M.E."/>
            <person name="Foxe J.M."/>
            <person name="Go M."/>
            <person name="Henderson B.A."/>
            <person name="Jones I.B."/>
            <person name="McGettigan J.A."/>
            <person name="Micheletti S.J."/>
            <person name="Nasrallah M.E."/>
            <person name="Ortiz D."/>
            <person name="Piller C.R."/>
            <person name="Privatt S.R."/>
            <person name="Schneider S.L."/>
            <person name="Sharp S."/>
            <person name="Smith T.C."/>
            <person name="Stanton J.D."/>
            <person name="Ullery H.E."/>
            <person name="Wilson R.J."/>
            <person name="Serrano M.G."/>
            <person name="Buck G."/>
            <person name="Lee V."/>
            <person name="Wang Y."/>
            <person name="Carvalho R."/>
            <person name="Voegtly L."/>
            <person name="Shi R."/>
            <person name="Duckworth R."/>
            <person name="Johnson A."/>
            <person name="Loviza R."/>
            <person name="Walstead R."/>
            <person name="Shah Z."/>
            <person name="Kiflezghi M."/>
            <person name="Wade K."/>
            <person name="Ball S.L."/>
            <person name="Bradley K.W."/>
            <person name="Asai D.J."/>
            <person name="Bowman C.A."/>
            <person name="Russell D.A."/>
            <person name="Pope W.H."/>
            <person name="Jacobs-Sera D."/>
            <person name="Hendrix R.W."/>
            <person name="Hatfull G.F."/>
        </authorList>
    </citation>
    <scope>NUCLEOTIDE SEQUENCE [LARGE SCALE GENOMIC DNA]</scope>
    <source>
        <strain evidence="2 3">DSM 27648</strain>
    </source>
</reference>
<organism evidence="2 3">
    <name type="scientific">Labilithrix luteola</name>
    <dbReference type="NCBI Taxonomy" id="1391654"/>
    <lineage>
        <taxon>Bacteria</taxon>
        <taxon>Pseudomonadati</taxon>
        <taxon>Myxococcota</taxon>
        <taxon>Polyangia</taxon>
        <taxon>Polyangiales</taxon>
        <taxon>Labilitrichaceae</taxon>
        <taxon>Labilithrix</taxon>
    </lineage>
</organism>
<dbReference type="OrthoDB" id="5514177at2"/>
<dbReference type="AlphaFoldDB" id="A0A0K1Q746"/>